<dbReference type="GO" id="GO:0004672">
    <property type="term" value="F:protein kinase activity"/>
    <property type="evidence" value="ECO:0007669"/>
    <property type="project" value="InterPro"/>
</dbReference>
<dbReference type="InterPro" id="IPR011009">
    <property type="entry name" value="Kinase-like_dom_sf"/>
</dbReference>
<dbReference type="PROSITE" id="PS50011">
    <property type="entry name" value="PROTEIN_KINASE_DOM"/>
    <property type="match status" value="1"/>
</dbReference>
<accession>A0AAV6V2G8</accession>
<feature type="region of interest" description="Disordered" evidence="1">
    <location>
        <begin position="316"/>
        <end position="371"/>
    </location>
</feature>
<feature type="compositionally biased region" description="Low complexity" evidence="1">
    <location>
        <begin position="723"/>
        <end position="734"/>
    </location>
</feature>
<feature type="compositionally biased region" description="Polar residues" evidence="1">
    <location>
        <begin position="1219"/>
        <end position="1233"/>
    </location>
</feature>
<feature type="domain" description="Protein kinase" evidence="2">
    <location>
        <begin position="34"/>
        <end position="298"/>
    </location>
</feature>
<keyword evidence="4" id="KW-1185">Reference proteome</keyword>
<gene>
    <name evidence="3" type="ORF">JTE90_005820</name>
</gene>
<feature type="compositionally biased region" description="Polar residues" evidence="1">
    <location>
        <begin position="904"/>
        <end position="918"/>
    </location>
</feature>
<dbReference type="CDD" id="cd14037">
    <property type="entry name" value="STKc_NAK_like"/>
    <property type="match status" value="1"/>
</dbReference>
<dbReference type="PROSITE" id="PS00108">
    <property type="entry name" value="PROTEIN_KINASE_ST"/>
    <property type="match status" value="1"/>
</dbReference>
<evidence type="ECO:0000259" key="2">
    <source>
        <dbReference type="PROSITE" id="PS50011"/>
    </source>
</evidence>
<feature type="region of interest" description="Disordered" evidence="1">
    <location>
        <begin position="800"/>
        <end position="927"/>
    </location>
</feature>
<feature type="region of interest" description="Disordered" evidence="1">
    <location>
        <begin position="1102"/>
        <end position="1171"/>
    </location>
</feature>
<dbReference type="Gene3D" id="1.10.510.10">
    <property type="entry name" value="Transferase(Phosphotransferase) domain 1"/>
    <property type="match status" value="1"/>
</dbReference>
<dbReference type="PANTHER" id="PTHR47907:SF5">
    <property type="entry name" value="AP2 ASSOCIATED KINASE 1"/>
    <property type="match status" value="1"/>
</dbReference>
<protein>
    <recommendedName>
        <fullName evidence="2">Protein kinase domain-containing protein</fullName>
    </recommendedName>
</protein>
<dbReference type="InterPro" id="IPR000719">
    <property type="entry name" value="Prot_kinase_dom"/>
</dbReference>
<organism evidence="3 4">
    <name type="scientific">Oedothorax gibbosus</name>
    <dbReference type="NCBI Taxonomy" id="931172"/>
    <lineage>
        <taxon>Eukaryota</taxon>
        <taxon>Metazoa</taxon>
        <taxon>Ecdysozoa</taxon>
        <taxon>Arthropoda</taxon>
        <taxon>Chelicerata</taxon>
        <taxon>Arachnida</taxon>
        <taxon>Araneae</taxon>
        <taxon>Araneomorphae</taxon>
        <taxon>Entelegynae</taxon>
        <taxon>Araneoidea</taxon>
        <taxon>Linyphiidae</taxon>
        <taxon>Erigoninae</taxon>
        <taxon>Oedothorax</taxon>
    </lineage>
</organism>
<reference evidence="3 4" key="1">
    <citation type="journal article" date="2022" name="Nat. Ecol. Evol.">
        <title>A masculinizing supergene underlies an exaggerated male reproductive morph in a spider.</title>
        <authorList>
            <person name="Hendrickx F."/>
            <person name="De Corte Z."/>
            <person name="Sonet G."/>
            <person name="Van Belleghem S.M."/>
            <person name="Kostlbacher S."/>
            <person name="Vangestel C."/>
        </authorList>
    </citation>
    <scope>NUCLEOTIDE SEQUENCE [LARGE SCALE GENOMIC DNA]</scope>
    <source>
        <strain evidence="3">W744_W776</strain>
    </source>
</reference>
<dbReference type="Proteomes" id="UP000827092">
    <property type="component" value="Unassembled WGS sequence"/>
</dbReference>
<dbReference type="PANTHER" id="PTHR47907">
    <property type="entry name" value="PROTEIN KINASE DOMAIN-CONTAINING PROTEIN"/>
    <property type="match status" value="1"/>
</dbReference>
<dbReference type="InterPro" id="IPR051744">
    <property type="entry name" value="AP2_assoc_SerThr_kinase"/>
</dbReference>
<evidence type="ECO:0000256" key="1">
    <source>
        <dbReference type="SAM" id="MobiDB-lite"/>
    </source>
</evidence>
<sequence>MKKIFSRFDARGEQSSKEPNTFIGKVFSVGRFKVTVEDIIAEGGFAIVFLVKGTNNVRYALKRMFVNNEHDLNVCKREIQIASSLKGHKNIIGFLDSSINPAGSGVYEVLMLMHYYRGHVLQFMNERLQSGFSETEVLQIFCDVCEAVSRLHHCQTPIIHRDLKVENILLSDTGHYVLCDFGSATAKVINPQSYGVTQAEDEIKKYTTLSYRAPEMIDLYCGKPITTKVDIWALGCLLYKLCFFSLPFGESALAIQGGTFSIPDNSRYSKNIHSLIRYMLEVEPDKRPDIYQVSYVAFKIADKECPVLNLKNSPIPELDKLPSPQSETDAKKAIAKQQKPASTPVVEGTSVAPRQRPKGSQAPPGVGSLTLLPQTTPNAAKRLTPTTPHDLANSPALLLPPSACSSRISTPVTPNGSSSQTFLSLNQCLTPTTPQTALSAPSLTTPNPPPIIFAPSPGIIVSIVPQPSPVGVQSPPGLIGLVQISPNGVTQSQPSVTDVVETVAISPQTVEEQQPSTTRNYLAAASIPEISPHNLVSVTPPPSPTPSQHSHHRRNASDTSAFDKNVAKEITQFLTPYETSQNHSVLGNEAPSTAATQQKHLSDLSQWNPFLNANAPATDLVEDQAFGQEFDKIRRGSQSSISNVKSRESLVMSASDLTESDPFGAAPFNLSGPPKTNKGALPRPTQLPLVSSGKQDHDITSYAPLYSEETNIELQVRRRHSSENSSASHEGSQSINSSRSGKDLLASFTKAPAEDRSKYAKLLNDDFEMKSPLEIGASTSAEKVPFGSIGVSSTVSNLECPTVQEDSDSIGSASDLQERADSSGEDGSSPTSEEDRPKDSLPVDQSSSAVEFSSEKPKKSPVIKESMPDVFLGHTDGDRPLLDEESSDDDQNNALLTRNRKDSNSSSLVVSPMTTITPPASPIEKPRSLDVFGAAPFKRLAGYSNIAKAPLLSDEGKEVDVFAQAPFKNPFKGQKESFKNSLKKKKDKDVHYEGAGMPRSSEGFGSAHAIFLPDIVPSAETFTRKSLPCVKYTPSDRNSPNVATSTSPIASTDLFGSAPFSEMPDLSFQPNLQQPNSATQMVPPQVSNIVITYQKQQVVTTPPSCPAQIPPPNSTIPQIPPPSASIPQIPPPSASIPQIPPPSASIPQIPPPTYTPAPIPPPSSSTTIVRRKSNQDLFGAVPFSAVAPALATQKRLPPVAPKPKIAPRVAKPPVEAFASASSSSRPTTDNGNISRDSSGGSFSSTESCEEAKLTSSMDKSKYKELMEDDSLGHDKNVNVLSSRHYTQLKPVKKSKHTKKKEAKEKISSTNAFSNMSFEDIVSDDESQYTQSFIRDKTSIKRTSNSFRIAKIN</sequence>
<name>A0AAV6V2G8_9ARAC</name>
<evidence type="ECO:0000313" key="4">
    <source>
        <dbReference type="Proteomes" id="UP000827092"/>
    </source>
</evidence>
<evidence type="ECO:0000313" key="3">
    <source>
        <dbReference type="EMBL" id="KAG8190784.1"/>
    </source>
</evidence>
<comment type="caution">
    <text evidence="3">The sequence shown here is derived from an EMBL/GenBank/DDBJ whole genome shotgun (WGS) entry which is preliminary data.</text>
</comment>
<feature type="compositionally biased region" description="Pro residues" evidence="1">
    <location>
        <begin position="1103"/>
        <end position="1163"/>
    </location>
</feature>
<feature type="region of interest" description="Disordered" evidence="1">
    <location>
        <begin position="715"/>
        <end position="741"/>
    </location>
</feature>
<feature type="region of interest" description="Disordered" evidence="1">
    <location>
        <begin position="664"/>
        <end position="697"/>
    </location>
</feature>
<dbReference type="GO" id="GO:0005524">
    <property type="term" value="F:ATP binding"/>
    <property type="evidence" value="ECO:0007669"/>
    <property type="project" value="InterPro"/>
</dbReference>
<feature type="compositionally biased region" description="Basic and acidic residues" evidence="1">
    <location>
        <begin position="1258"/>
        <end position="1276"/>
    </location>
</feature>
<dbReference type="InterPro" id="IPR008271">
    <property type="entry name" value="Ser/Thr_kinase_AS"/>
</dbReference>
<dbReference type="SMART" id="SM00220">
    <property type="entry name" value="S_TKc"/>
    <property type="match status" value="1"/>
</dbReference>
<dbReference type="Pfam" id="PF00069">
    <property type="entry name" value="Pkinase"/>
    <property type="match status" value="1"/>
</dbReference>
<dbReference type="EMBL" id="JAFNEN010000174">
    <property type="protein sequence ID" value="KAG8190784.1"/>
    <property type="molecule type" value="Genomic_DNA"/>
</dbReference>
<dbReference type="SUPFAM" id="SSF56112">
    <property type="entry name" value="Protein kinase-like (PK-like)"/>
    <property type="match status" value="1"/>
</dbReference>
<feature type="region of interest" description="Disordered" evidence="1">
    <location>
        <begin position="1191"/>
        <end position="1276"/>
    </location>
</feature>
<proteinExistence type="predicted"/>
<feature type="region of interest" description="Disordered" evidence="1">
    <location>
        <begin position="532"/>
        <end position="562"/>
    </location>
</feature>
<feature type="compositionally biased region" description="Low complexity" evidence="1">
    <location>
        <begin position="1234"/>
        <end position="1246"/>
    </location>
</feature>